<sequence length="55" mass="6562">MEQQSINPYKPGPVEEWKMTPEQLAEYVKKHPIVYREELKPSPTFTMAGWKPDHY</sequence>
<evidence type="ECO:0000313" key="2">
    <source>
        <dbReference type="Proteomes" id="UP000032247"/>
    </source>
</evidence>
<dbReference type="RefSeq" id="WP_164906843.1">
    <property type="nucleotide sequence ID" value="NZ_CP035166.1"/>
</dbReference>
<dbReference type="PATRIC" id="fig|1423.173.peg.363"/>
<name>A0A0D1L4H2_BACIU</name>
<reference evidence="1 2" key="1">
    <citation type="submission" date="2014-12" db="EMBL/GenBank/DDBJ databases">
        <title>Comparative genome analysis of Bacillus coagulans HM-08, Clostridium butyricum HM-68, Bacillus subtilis HM-66 and Bacillus licheniformis BL-09.</title>
        <authorList>
            <person name="Zhang H."/>
        </authorList>
    </citation>
    <scope>NUCLEOTIDE SEQUENCE [LARGE SCALE GENOMIC DNA]</scope>
    <source>
        <strain evidence="1 2">HM-66</strain>
    </source>
</reference>
<comment type="caution">
    <text evidence="1">The sequence shown here is derived from an EMBL/GenBank/DDBJ whole genome shotgun (WGS) entry which is preliminary data.</text>
</comment>
<gene>
    <name evidence="1" type="ORF">SC09_Contig17orf00435</name>
</gene>
<dbReference type="EMBL" id="JXBC01000001">
    <property type="protein sequence ID" value="KIU13242.1"/>
    <property type="molecule type" value="Genomic_DNA"/>
</dbReference>
<evidence type="ECO:0000313" key="1">
    <source>
        <dbReference type="EMBL" id="KIU13242.1"/>
    </source>
</evidence>
<accession>A0A0D1L4H2</accession>
<protein>
    <submittedName>
        <fullName evidence="1">Uncharacterized protein</fullName>
    </submittedName>
</protein>
<dbReference type="Proteomes" id="UP000032247">
    <property type="component" value="Unassembled WGS sequence"/>
</dbReference>
<organism evidence="1 2">
    <name type="scientific">Bacillus subtilis</name>
    <dbReference type="NCBI Taxonomy" id="1423"/>
    <lineage>
        <taxon>Bacteria</taxon>
        <taxon>Bacillati</taxon>
        <taxon>Bacillota</taxon>
        <taxon>Bacilli</taxon>
        <taxon>Bacillales</taxon>
        <taxon>Bacillaceae</taxon>
        <taxon>Bacillus</taxon>
    </lineage>
</organism>
<proteinExistence type="predicted"/>
<dbReference type="AlphaFoldDB" id="A0A0D1L4H2"/>